<dbReference type="PROSITE" id="PS50110">
    <property type="entry name" value="RESPONSE_REGULATORY"/>
    <property type="match status" value="1"/>
</dbReference>
<proteinExistence type="predicted"/>
<sequence>MTATIVIVDDEPDLLDLLKLILTEKTGHKVLTTTNPHQALEWCKTQKADLLISDLRMPEMEGIELLKLVQQCDPNLPFILITAYGSIESAVESMRHKAFDYITKPFRKEQILVTVDKALKWRQAQMGA</sequence>
<dbReference type="SMART" id="SM00448">
    <property type="entry name" value="REC"/>
    <property type="match status" value="1"/>
</dbReference>
<evidence type="ECO:0000256" key="4">
    <source>
        <dbReference type="ARBA" id="ARBA00023163"/>
    </source>
</evidence>
<keyword evidence="3" id="KW-0805">Transcription regulation</keyword>
<evidence type="ECO:0000256" key="5">
    <source>
        <dbReference type="PROSITE-ProRule" id="PRU00169"/>
    </source>
</evidence>
<dbReference type="InterPro" id="IPR011006">
    <property type="entry name" value="CheY-like_superfamily"/>
</dbReference>
<gene>
    <name evidence="7" type="ORF">ENV52_03255</name>
</gene>
<feature type="domain" description="Response regulatory" evidence="6">
    <location>
        <begin position="4"/>
        <end position="119"/>
    </location>
</feature>
<dbReference type="FunFam" id="3.40.50.2300:FF:000018">
    <property type="entry name" value="DNA-binding transcriptional regulator NtrC"/>
    <property type="match status" value="1"/>
</dbReference>
<accession>A0A7V6DNZ1</accession>
<feature type="modified residue" description="4-aspartylphosphate" evidence="5">
    <location>
        <position position="54"/>
    </location>
</feature>
<dbReference type="AlphaFoldDB" id="A0A7V6DNZ1"/>
<evidence type="ECO:0000259" key="6">
    <source>
        <dbReference type="PROSITE" id="PS50110"/>
    </source>
</evidence>
<evidence type="ECO:0000256" key="2">
    <source>
        <dbReference type="ARBA" id="ARBA00023012"/>
    </source>
</evidence>
<name>A0A7V6DNZ1_9BACT</name>
<dbReference type="SUPFAM" id="SSF52172">
    <property type="entry name" value="CheY-like"/>
    <property type="match status" value="1"/>
</dbReference>
<keyword evidence="2" id="KW-0902">Two-component regulatory system</keyword>
<reference evidence="7" key="1">
    <citation type="journal article" date="2020" name="mSystems">
        <title>Genome- and Community-Level Interaction Insights into Carbon Utilization and Element Cycling Functions of Hydrothermarchaeota in Hydrothermal Sediment.</title>
        <authorList>
            <person name="Zhou Z."/>
            <person name="Liu Y."/>
            <person name="Xu W."/>
            <person name="Pan J."/>
            <person name="Luo Z.H."/>
            <person name="Li M."/>
        </authorList>
    </citation>
    <scope>NUCLEOTIDE SEQUENCE [LARGE SCALE GENOMIC DNA]</scope>
    <source>
        <strain evidence="7">SpSt-767</strain>
    </source>
</reference>
<dbReference type="InterPro" id="IPR050595">
    <property type="entry name" value="Bact_response_regulator"/>
</dbReference>
<keyword evidence="1 5" id="KW-0597">Phosphoprotein</keyword>
<dbReference type="EMBL" id="DTGR01000049">
    <property type="protein sequence ID" value="HHS28703.1"/>
    <property type="molecule type" value="Genomic_DNA"/>
</dbReference>
<organism evidence="7">
    <name type="scientific">Desulfobacca acetoxidans</name>
    <dbReference type="NCBI Taxonomy" id="60893"/>
    <lineage>
        <taxon>Bacteria</taxon>
        <taxon>Pseudomonadati</taxon>
        <taxon>Thermodesulfobacteriota</taxon>
        <taxon>Desulfobaccia</taxon>
        <taxon>Desulfobaccales</taxon>
        <taxon>Desulfobaccaceae</taxon>
        <taxon>Desulfobacca</taxon>
    </lineage>
</organism>
<dbReference type="PANTHER" id="PTHR44591:SF3">
    <property type="entry name" value="RESPONSE REGULATORY DOMAIN-CONTAINING PROTEIN"/>
    <property type="match status" value="1"/>
</dbReference>
<dbReference type="InterPro" id="IPR001789">
    <property type="entry name" value="Sig_transdc_resp-reg_receiver"/>
</dbReference>
<dbReference type="PANTHER" id="PTHR44591">
    <property type="entry name" value="STRESS RESPONSE REGULATOR PROTEIN 1"/>
    <property type="match status" value="1"/>
</dbReference>
<dbReference type="Gene3D" id="3.40.50.2300">
    <property type="match status" value="1"/>
</dbReference>
<comment type="caution">
    <text evidence="7">The sequence shown here is derived from an EMBL/GenBank/DDBJ whole genome shotgun (WGS) entry which is preliminary data.</text>
</comment>
<keyword evidence="4" id="KW-0804">Transcription</keyword>
<evidence type="ECO:0000256" key="3">
    <source>
        <dbReference type="ARBA" id="ARBA00023015"/>
    </source>
</evidence>
<evidence type="ECO:0000313" key="7">
    <source>
        <dbReference type="EMBL" id="HHS28703.1"/>
    </source>
</evidence>
<dbReference type="Pfam" id="PF00072">
    <property type="entry name" value="Response_reg"/>
    <property type="match status" value="1"/>
</dbReference>
<evidence type="ECO:0000256" key="1">
    <source>
        <dbReference type="ARBA" id="ARBA00022553"/>
    </source>
</evidence>
<dbReference type="GO" id="GO:0000160">
    <property type="term" value="P:phosphorelay signal transduction system"/>
    <property type="evidence" value="ECO:0007669"/>
    <property type="project" value="UniProtKB-KW"/>
</dbReference>
<protein>
    <submittedName>
        <fullName evidence="7">Response regulator</fullName>
    </submittedName>
</protein>